<proteinExistence type="predicted"/>
<reference evidence="9" key="1">
    <citation type="submission" date="2011-05" db="EMBL/GenBank/DDBJ databases">
        <authorList>
            <person name="Richards S.R."/>
            <person name="Qu J."/>
            <person name="Jiang H."/>
            <person name="Jhangiani S.N."/>
            <person name="Agravi P."/>
            <person name="Goodspeed R."/>
            <person name="Gross S."/>
            <person name="Mandapat C."/>
            <person name="Jackson L."/>
            <person name="Mathew T."/>
            <person name="Pu L."/>
            <person name="Thornton R."/>
            <person name="Saada N."/>
            <person name="Wilczek-Boney K.B."/>
            <person name="Lee S."/>
            <person name="Kovar C."/>
            <person name="Wu Y."/>
            <person name="Scherer S.E."/>
            <person name="Worley K.C."/>
            <person name="Muzny D.M."/>
            <person name="Gibbs R."/>
        </authorList>
    </citation>
    <scope>NUCLEOTIDE SEQUENCE</scope>
    <source>
        <strain evidence="9">Brora</strain>
    </source>
</reference>
<dbReference type="GO" id="GO:0005737">
    <property type="term" value="C:cytoplasm"/>
    <property type="evidence" value="ECO:0007669"/>
    <property type="project" value="UniProtKB-SubCell"/>
</dbReference>
<comment type="subcellular location">
    <subcellularLocation>
        <location evidence="1">Cytoplasm</location>
    </subcellularLocation>
</comment>
<dbReference type="InterPro" id="IPR004114">
    <property type="entry name" value="THUMP_dom"/>
</dbReference>
<evidence type="ECO:0000256" key="6">
    <source>
        <dbReference type="PROSITE-ProRule" id="PRU00529"/>
    </source>
</evidence>
<dbReference type="GO" id="GO:0016423">
    <property type="term" value="F:tRNA (guanine) methyltransferase activity"/>
    <property type="evidence" value="ECO:0007669"/>
    <property type="project" value="TreeGrafter"/>
</dbReference>
<name>T1IW69_STRMM</name>
<dbReference type="STRING" id="126957.T1IW69"/>
<dbReference type="Pfam" id="PF02926">
    <property type="entry name" value="THUMP"/>
    <property type="match status" value="1"/>
</dbReference>
<dbReference type="PANTHER" id="PTHR14911:SF13">
    <property type="entry name" value="TRNA (GUANINE(6)-N2)-METHYLTRANSFERASE THUMP3"/>
    <property type="match status" value="1"/>
</dbReference>
<dbReference type="PROSITE" id="PS51165">
    <property type="entry name" value="THUMP"/>
    <property type="match status" value="1"/>
</dbReference>
<dbReference type="AlphaFoldDB" id="T1IW69"/>
<dbReference type="SUPFAM" id="SSF53335">
    <property type="entry name" value="S-adenosyl-L-methionine-dependent methyltransferases"/>
    <property type="match status" value="1"/>
</dbReference>
<evidence type="ECO:0000256" key="1">
    <source>
        <dbReference type="ARBA" id="ARBA00004496"/>
    </source>
</evidence>
<evidence type="ECO:0000256" key="5">
    <source>
        <dbReference type="ARBA" id="ARBA00022694"/>
    </source>
</evidence>
<evidence type="ECO:0000259" key="7">
    <source>
        <dbReference type="PROSITE" id="PS51165"/>
    </source>
</evidence>
<dbReference type="PhylomeDB" id="T1IW69"/>
<dbReference type="InterPro" id="IPR053943">
    <property type="entry name" value="RlmKL-like_Mtase_CS"/>
</dbReference>
<dbReference type="Gene3D" id="3.30.2130.30">
    <property type="match status" value="1"/>
</dbReference>
<dbReference type="eggNOG" id="ENOG502QSE5">
    <property type="taxonomic scope" value="Eukaryota"/>
</dbReference>
<dbReference type="EMBL" id="JH431609">
    <property type="status" value="NOT_ANNOTATED_CDS"/>
    <property type="molecule type" value="Genomic_DNA"/>
</dbReference>
<keyword evidence="2" id="KW-0963">Cytoplasm</keyword>
<evidence type="ECO:0000313" key="9">
    <source>
        <dbReference type="Proteomes" id="UP000014500"/>
    </source>
</evidence>
<dbReference type="OMA" id="CIAYCLA"/>
<dbReference type="FunFam" id="3.40.50.150:FF:000073">
    <property type="entry name" value="THUMP domain containing 3"/>
    <property type="match status" value="1"/>
</dbReference>
<dbReference type="InterPro" id="IPR029063">
    <property type="entry name" value="SAM-dependent_MTases_sf"/>
</dbReference>
<dbReference type="PANTHER" id="PTHR14911">
    <property type="entry name" value="THUMP DOMAIN-CONTAINING"/>
    <property type="match status" value="1"/>
</dbReference>
<keyword evidence="3" id="KW-0489">Methyltransferase</keyword>
<keyword evidence="9" id="KW-1185">Reference proteome</keyword>
<dbReference type="SUPFAM" id="SSF143437">
    <property type="entry name" value="THUMP domain-like"/>
    <property type="match status" value="1"/>
</dbReference>
<dbReference type="GO" id="GO:0003723">
    <property type="term" value="F:RNA binding"/>
    <property type="evidence" value="ECO:0007669"/>
    <property type="project" value="UniProtKB-UniRule"/>
</dbReference>
<dbReference type="GO" id="GO:0030488">
    <property type="term" value="P:tRNA methylation"/>
    <property type="evidence" value="ECO:0007669"/>
    <property type="project" value="TreeGrafter"/>
</dbReference>
<evidence type="ECO:0000256" key="2">
    <source>
        <dbReference type="ARBA" id="ARBA00022490"/>
    </source>
</evidence>
<evidence type="ECO:0000256" key="3">
    <source>
        <dbReference type="ARBA" id="ARBA00022603"/>
    </source>
</evidence>
<dbReference type="PROSITE" id="PS01261">
    <property type="entry name" value="UPF0020"/>
    <property type="match status" value="1"/>
</dbReference>
<evidence type="ECO:0000256" key="4">
    <source>
        <dbReference type="ARBA" id="ARBA00022679"/>
    </source>
</evidence>
<sequence length="342" mass="39009">MHHLLLTIFAGLACLLVLIKQKILMIYYDLLVRVKMAVECGIEATVTQGLEELAKQECEETLKVVTRSRPGRVTFHIRLDELISVYKLRSIEKFGVIIGTKYIQFTDDQNENLNELKRFIHYLDWENGISVWKHIKTNPTLGNIKFRVSCNRHGAHNFDSVIAASAVGSEVNEKFKWTVDLEDYDLELLLNIHGNDVGFAISLTKSSLYRRNITHFGHTTLKSTIAHSMLRLSAIKDHEIVCDPMCGTGSIPIEGKICWPTAHVLCGDFYAKDVEKTKMNVKALKTSLDIELLQWDATRLPLANEQLNAIITDLPFGKRYTNQQVKGFTTSQFLLVHWIKYC</sequence>
<keyword evidence="6" id="KW-0694">RNA-binding</keyword>
<dbReference type="InterPro" id="IPR000241">
    <property type="entry name" value="RlmKL-like_Mtase"/>
</dbReference>
<keyword evidence="4" id="KW-0808">Transferase</keyword>
<dbReference type="GO" id="GO:0043527">
    <property type="term" value="C:tRNA methyltransferase complex"/>
    <property type="evidence" value="ECO:0007669"/>
    <property type="project" value="UniProtKB-ARBA"/>
</dbReference>
<dbReference type="HOGENOM" id="CLU_045692_0_0_1"/>
<reference evidence="8" key="2">
    <citation type="submission" date="2015-02" db="UniProtKB">
        <authorList>
            <consortium name="EnsemblMetazoa"/>
        </authorList>
    </citation>
    <scope>IDENTIFICATION</scope>
</reference>
<dbReference type="Proteomes" id="UP000014500">
    <property type="component" value="Unassembled WGS sequence"/>
</dbReference>
<dbReference type="CDD" id="cd11715">
    <property type="entry name" value="THUMP_AdoMetMT"/>
    <property type="match status" value="1"/>
</dbReference>
<evidence type="ECO:0000313" key="8">
    <source>
        <dbReference type="EnsemblMetazoa" id="SMAR005431-PA"/>
    </source>
</evidence>
<feature type="domain" description="THUMP" evidence="7">
    <location>
        <begin position="84"/>
        <end position="205"/>
    </location>
</feature>
<dbReference type="Gene3D" id="3.40.50.150">
    <property type="entry name" value="Vaccinia Virus protein VP39"/>
    <property type="match status" value="1"/>
</dbReference>
<dbReference type="Pfam" id="PF01170">
    <property type="entry name" value="UPF0020"/>
    <property type="match status" value="1"/>
</dbReference>
<dbReference type="EnsemblMetazoa" id="SMAR005431-RA">
    <property type="protein sequence ID" value="SMAR005431-PA"/>
    <property type="gene ID" value="SMAR005431"/>
</dbReference>
<accession>T1IW69</accession>
<dbReference type="SMART" id="SM00981">
    <property type="entry name" value="THUMP"/>
    <property type="match status" value="1"/>
</dbReference>
<protein>
    <recommendedName>
        <fullName evidence="7">THUMP domain-containing protein</fullName>
    </recommendedName>
</protein>
<keyword evidence="5" id="KW-0819">tRNA processing</keyword>
<organism evidence="8 9">
    <name type="scientific">Strigamia maritima</name>
    <name type="common">European centipede</name>
    <name type="synonym">Geophilus maritimus</name>
    <dbReference type="NCBI Taxonomy" id="126957"/>
    <lineage>
        <taxon>Eukaryota</taxon>
        <taxon>Metazoa</taxon>
        <taxon>Ecdysozoa</taxon>
        <taxon>Arthropoda</taxon>
        <taxon>Myriapoda</taxon>
        <taxon>Chilopoda</taxon>
        <taxon>Pleurostigmophora</taxon>
        <taxon>Geophilomorpha</taxon>
        <taxon>Linotaeniidae</taxon>
        <taxon>Strigamia</taxon>
    </lineage>
</organism>